<dbReference type="GO" id="GO:1990281">
    <property type="term" value="C:efflux pump complex"/>
    <property type="evidence" value="ECO:0007669"/>
    <property type="project" value="TreeGrafter"/>
</dbReference>
<dbReference type="Gene3D" id="6.10.140.1990">
    <property type="match status" value="1"/>
</dbReference>
<keyword evidence="6" id="KW-1185">Reference proteome</keyword>
<evidence type="ECO:0000313" key="5">
    <source>
        <dbReference type="EMBL" id="KEI70412.1"/>
    </source>
</evidence>
<dbReference type="Proteomes" id="UP000027997">
    <property type="component" value="Unassembled WGS sequence"/>
</dbReference>
<proteinExistence type="inferred from homology"/>
<dbReference type="Gene3D" id="2.40.420.20">
    <property type="match status" value="1"/>
</dbReference>
<dbReference type="RefSeq" id="WP_034844083.1">
    <property type="nucleotide sequence ID" value="NZ_JOJP01000001.1"/>
</dbReference>
<comment type="similarity">
    <text evidence="1">Belongs to the membrane fusion protein (MFP) (TC 8.A.1) family.</text>
</comment>
<evidence type="ECO:0000256" key="2">
    <source>
        <dbReference type="ARBA" id="ARBA00023054"/>
    </source>
</evidence>
<gene>
    <name evidence="5" type="ORF">GV64_06400</name>
</gene>
<evidence type="ECO:0000313" key="6">
    <source>
        <dbReference type="Proteomes" id="UP000027997"/>
    </source>
</evidence>
<dbReference type="PANTHER" id="PTHR30469:SF15">
    <property type="entry name" value="HLYD FAMILY OF SECRETION PROTEINS"/>
    <property type="match status" value="1"/>
</dbReference>
<sequence length="371" mass="40450">MLCGNLFEKRVLLPFFVIILHTLSANAEDKPPVAVQVQPVSYQEYAQPIQASGILSYKSQQTLSFKTSGPVENIQVEAGDQVTKGQLLAQLALDEIDAQVDEATARVSLARKNLKRYQQLHKNNVLSLEKLQSAETELTIAESKLRIARFNQAYSSIHASASGLVLQRHVEPNELVSPYQPILVVADESKGWVIRSSVTDQDIVRMALGNKTTIRFDALPNQAFSGTVTQMTPLASGTGTFEIEISLPVFSSLLRSGFIGQIEILPSRGRKVALVPVSAIIQSEVNDLQQTAKVLILNQQQLTAELRSVSLAYLDGGMAAITDGIAQDEPLITTGAGLLRDGEKVNVIDSNTLAVKNSATLHKEPKEQQER</sequence>
<dbReference type="GO" id="GO:0030313">
    <property type="term" value="C:cell envelope"/>
    <property type="evidence" value="ECO:0007669"/>
    <property type="project" value="UniProtKB-SubCell"/>
</dbReference>
<dbReference type="InterPro" id="IPR006143">
    <property type="entry name" value="RND_pump_MFP"/>
</dbReference>
<dbReference type="AlphaFoldDB" id="A0A081K8D6"/>
<dbReference type="GO" id="GO:1990195">
    <property type="term" value="C:macrolide transmembrane transporter complex"/>
    <property type="evidence" value="ECO:0007669"/>
    <property type="project" value="InterPro"/>
</dbReference>
<organism evidence="5 6">
    <name type="scientific">Endozoicomonas elysicola</name>
    <dbReference type="NCBI Taxonomy" id="305900"/>
    <lineage>
        <taxon>Bacteria</taxon>
        <taxon>Pseudomonadati</taxon>
        <taxon>Pseudomonadota</taxon>
        <taxon>Gammaproteobacteria</taxon>
        <taxon>Oceanospirillales</taxon>
        <taxon>Endozoicomonadaceae</taxon>
        <taxon>Endozoicomonas</taxon>
    </lineage>
</organism>
<dbReference type="PANTHER" id="PTHR30469">
    <property type="entry name" value="MULTIDRUG RESISTANCE PROTEIN MDTA"/>
    <property type="match status" value="1"/>
</dbReference>
<protein>
    <submittedName>
        <fullName evidence="5">Uncharacterized protein</fullName>
    </submittedName>
</protein>
<evidence type="ECO:0000256" key="4">
    <source>
        <dbReference type="SAM" id="SignalP"/>
    </source>
</evidence>
<comment type="caution">
    <text evidence="5">The sequence shown here is derived from an EMBL/GenBank/DDBJ whole genome shotgun (WGS) entry which is preliminary data.</text>
</comment>
<dbReference type="GO" id="GO:0019898">
    <property type="term" value="C:extrinsic component of membrane"/>
    <property type="evidence" value="ECO:0007669"/>
    <property type="project" value="InterPro"/>
</dbReference>
<accession>A0A081K8D6</accession>
<keyword evidence="4" id="KW-0732">Signal</keyword>
<reference evidence="5 6" key="1">
    <citation type="submission" date="2014-06" db="EMBL/GenBank/DDBJ databases">
        <title>Whole Genome Sequences of Three Symbiotic Endozoicomonas Bacteria.</title>
        <authorList>
            <person name="Neave M.J."/>
            <person name="Apprill A."/>
            <person name="Voolstra C.R."/>
        </authorList>
    </citation>
    <scope>NUCLEOTIDE SEQUENCE [LARGE SCALE GENOMIC DNA]</scope>
    <source>
        <strain evidence="5 6">DSM 22380</strain>
    </source>
</reference>
<dbReference type="GO" id="GO:0015562">
    <property type="term" value="F:efflux transmembrane transporter activity"/>
    <property type="evidence" value="ECO:0007669"/>
    <property type="project" value="TreeGrafter"/>
</dbReference>
<dbReference type="GO" id="GO:1990961">
    <property type="term" value="P:xenobiotic detoxification by transmembrane export across the plasma membrane"/>
    <property type="evidence" value="ECO:0007669"/>
    <property type="project" value="InterPro"/>
</dbReference>
<dbReference type="SUPFAM" id="SSF111369">
    <property type="entry name" value="HlyD-like secretion proteins"/>
    <property type="match status" value="1"/>
</dbReference>
<evidence type="ECO:0000256" key="1">
    <source>
        <dbReference type="ARBA" id="ARBA00009477"/>
    </source>
</evidence>
<feature type="coiled-coil region" evidence="3">
    <location>
        <begin position="93"/>
        <end position="120"/>
    </location>
</feature>
<name>A0A081K8D6_9GAMM</name>
<dbReference type="NCBIfam" id="TIGR01730">
    <property type="entry name" value="RND_mfp"/>
    <property type="match status" value="1"/>
</dbReference>
<dbReference type="EMBL" id="JOJP01000001">
    <property type="protein sequence ID" value="KEI70412.1"/>
    <property type="molecule type" value="Genomic_DNA"/>
</dbReference>
<feature type="signal peptide" evidence="4">
    <location>
        <begin position="1"/>
        <end position="27"/>
    </location>
</feature>
<dbReference type="Gene3D" id="2.40.50.100">
    <property type="match status" value="1"/>
</dbReference>
<evidence type="ECO:0000256" key="3">
    <source>
        <dbReference type="SAM" id="Coils"/>
    </source>
</evidence>
<dbReference type="Gene3D" id="2.40.30.170">
    <property type="match status" value="1"/>
</dbReference>
<dbReference type="STRING" id="305900.GV64_06400"/>
<feature type="chain" id="PRO_5001758681" evidence="4">
    <location>
        <begin position="28"/>
        <end position="371"/>
    </location>
</feature>
<dbReference type="eggNOG" id="COG0845">
    <property type="taxonomic scope" value="Bacteria"/>
</dbReference>
<dbReference type="InterPro" id="IPR030190">
    <property type="entry name" value="MacA_alpha-hairpin_sf"/>
</dbReference>
<keyword evidence="2 3" id="KW-0175">Coiled coil</keyword>